<evidence type="ECO:0008006" key="13">
    <source>
        <dbReference type="Google" id="ProtNLM"/>
    </source>
</evidence>
<comment type="similarity">
    <text evidence="9">Belongs to the ustYa family.</text>
</comment>
<keyword evidence="7" id="KW-0472">Membrane</keyword>
<accession>A0AA40EEM7</accession>
<evidence type="ECO:0000256" key="8">
    <source>
        <dbReference type="ARBA" id="ARBA00023180"/>
    </source>
</evidence>
<feature type="compositionally biased region" description="Basic and acidic residues" evidence="10">
    <location>
        <begin position="37"/>
        <end position="53"/>
    </location>
</feature>
<evidence type="ECO:0000256" key="9">
    <source>
        <dbReference type="ARBA" id="ARBA00035112"/>
    </source>
</evidence>
<keyword evidence="6" id="KW-0843">Virulence</keyword>
<dbReference type="Proteomes" id="UP001172155">
    <property type="component" value="Unassembled WGS sequence"/>
</dbReference>
<dbReference type="PANTHER" id="PTHR33365">
    <property type="entry name" value="YALI0B05434P"/>
    <property type="match status" value="1"/>
</dbReference>
<reference evidence="11" key="1">
    <citation type="submission" date="2023-06" db="EMBL/GenBank/DDBJ databases">
        <title>Genome-scale phylogeny and comparative genomics of the fungal order Sordariales.</title>
        <authorList>
            <consortium name="Lawrence Berkeley National Laboratory"/>
            <person name="Hensen N."/>
            <person name="Bonometti L."/>
            <person name="Westerberg I."/>
            <person name="Brannstrom I.O."/>
            <person name="Guillou S."/>
            <person name="Cros-Aarteil S."/>
            <person name="Calhoun S."/>
            <person name="Haridas S."/>
            <person name="Kuo A."/>
            <person name="Mondo S."/>
            <person name="Pangilinan J."/>
            <person name="Riley R."/>
            <person name="LaButti K."/>
            <person name="Andreopoulos B."/>
            <person name="Lipzen A."/>
            <person name="Chen C."/>
            <person name="Yanf M."/>
            <person name="Daum C."/>
            <person name="Ng V."/>
            <person name="Clum A."/>
            <person name="Steindorff A."/>
            <person name="Ohm R."/>
            <person name="Martin F."/>
            <person name="Silar P."/>
            <person name="Natvig D."/>
            <person name="Lalanne C."/>
            <person name="Gautier V."/>
            <person name="Ament-velasquez S.L."/>
            <person name="Kruys A."/>
            <person name="Hutchinson M.I."/>
            <person name="Powell A.J."/>
            <person name="Barry K."/>
            <person name="Miller A.N."/>
            <person name="Grigoriev I.V."/>
            <person name="Debuchy R."/>
            <person name="Gladieux P."/>
            <person name="Thoren M.H."/>
            <person name="Johannesson H."/>
        </authorList>
    </citation>
    <scope>NUCLEOTIDE SEQUENCE</scope>
    <source>
        <strain evidence="11">SMH3187-1</strain>
    </source>
</reference>
<feature type="region of interest" description="Disordered" evidence="10">
    <location>
        <begin position="1"/>
        <end position="71"/>
    </location>
</feature>
<evidence type="ECO:0000256" key="4">
    <source>
        <dbReference type="ARBA" id="ARBA00022989"/>
    </source>
</evidence>
<dbReference type="GO" id="GO:0043386">
    <property type="term" value="P:mycotoxin biosynthetic process"/>
    <property type="evidence" value="ECO:0007669"/>
    <property type="project" value="InterPro"/>
</dbReference>
<comment type="caution">
    <text evidence="11">The sequence shown here is derived from an EMBL/GenBank/DDBJ whole genome shotgun (WGS) entry which is preliminary data.</text>
</comment>
<evidence type="ECO:0000313" key="11">
    <source>
        <dbReference type="EMBL" id="KAK0738679.1"/>
    </source>
</evidence>
<keyword evidence="12" id="KW-1185">Reference proteome</keyword>
<keyword evidence="5" id="KW-0560">Oxidoreductase</keyword>
<gene>
    <name evidence="11" type="ORF">B0T18DRAFT_422581</name>
</gene>
<protein>
    <recommendedName>
        <fullName evidence="13">Oxidase ustYa</fullName>
    </recommendedName>
</protein>
<evidence type="ECO:0000256" key="2">
    <source>
        <dbReference type="ARBA" id="ARBA00004685"/>
    </source>
</evidence>
<evidence type="ECO:0000256" key="1">
    <source>
        <dbReference type="ARBA" id="ARBA00004167"/>
    </source>
</evidence>
<keyword evidence="3" id="KW-0812">Transmembrane</keyword>
<dbReference type="GO" id="GO:0016020">
    <property type="term" value="C:membrane"/>
    <property type="evidence" value="ECO:0007669"/>
    <property type="project" value="UniProtKB-SubCell"/>
</dbReference>
<evidence type="ECO:0000256" key="6">
    <source>
        <dbReference type="ARBA" id="ARBA00023026"/>
    </source>
</evidence>
<keyword evidence="4" id="KW-1133">Transmembrane helix</keyword>
<evidence type="ECO:0000256" key="10">
    <source>
        <dbReference type="SAM" id="MobiDB-lite"/>
    </source>
</evidence>
<evidence type="ECO:0000256" key="7">
    <source>
        <dbReference type="ARBA" id="ARBA00023136"/>
    </source>
</evidence>
<sequence>MPNHGCPQHASYHQTPPQRRMDYQEYKTVSLGEDPEDARSSTEVDHDESRINDGDGWTVHLNRSGRKSSSRRRVSTIQILRGILDMAYRLAILVLLVLLLRREGATPPIQLQVGSDHTGRGPHLTTTVIKWNASPAFVPNSTVDFFSPSTLATWNSLLPSNAARPIPTDTNTFSTTSMTHQLHCLFMMGRIYAGVTHAMTDRLPADYHAHFLHCIDYLRQGVMCAGDLAVEPHGEEDADDLGPLDGGWAGMHVCKEYGGVLGVLEGEISEGRRVVLGID</sequence>
<name>A0AA40EEM7_9PEZI</name>
<evidence type="ECO:0000256" key="5">
    <source>
        <dbReference type="ARBA" id="ARBA00023002"/>
    </source>
</evidence>
<keyword evidence="8" id="KW-0325">Glycoprotein</keyword>
<comment type="pathway">
    <text evidence="2">Mycotoxin biosynthesis.</text>
</comment>
<dbReference type="InterPro" id="IPR021765">
    <property type="entry name" value="UstYa-like"/>
</dbReference>
<comment type="subcellular location">
    <subcellularLocation>
        <location evidence="1">Membrane</location>
        <topology evidence="1">Single-pass membrane protein</topology>
    </subcellularLocation>
</comment>
<dbReference type="EMBL" id="JAUKUD010000007">
    <property type="protein sequence ID" value="KAK0738679.1"/>
    <property type="molecule type" value="Genomic_DNA"/>
</dbReference>
<dbReference type="AlphaFoldDB" id="A0AA40EEM7"/>
<proteinExistence type="inferred from homology"/>
<feature type="non-terminal residue" evidence="11">
    <location>
        <position position="1"/>
    </location>
</feature>
<organism evidence="11 12">
    <name type="scientific">Schizothecium vesticola</name>
    <dbReference type="NCBI Taxonomy" id="314040"/>
    <lineage>
        <taxon>Eukaryota</taxon>
        <taxon>Fungi</taxon>
        <taxon>Dikarya</taxon>
        <taxon>Ascomycota</taxon>
        <taxon>Pezizomycotina</taxon>
        <taxon>Sordariomycetes</taxon>
        <taxon>Sordariomycetidae</taxon>
        <taxon>Sordariales</taxon>
        <taxon>Schizotheciaceae</taxon>
        <taxon>Schizothecium</taxon>
    </lineage>
</organism>
<evidence type="ECO:0000313" key="12">
    <source>
        <dbReference type="Proteomes" id="UP001172155"/>
    </source>
</evidence>
<dbReference type="Pfam" id="PF11807">
    <property type="entry name" value="UstYa"/>
    <property type="match status" value="1"/>
</dbReference>
<dbReference type="PANTHER" id="PTHR33365:SF11">
    <property type="entry name" value="TAT PATHWAY SIGNAL SEQUENCE"/>
    <property type="match status" value="1"/>
</dbReference>
<evidence type="ECO:0000256" key="3">
    <source>
        <dbReference type="ARBA" id="ARBA00022692"/>
    </source>
</evidence>
<dbReference type="GO" id="GO:0016491">
    <property type="term" value="F:oxidoreductase activity"/>
    <property type="evidence" value="ECO:0007669"/>
    <property type="project" value="UniProtKB-KW"/>
</dbReference>